<evidence type="ECO:0000256" key="1">
    <source>
        <dbReference type="SAM" id="MobiDB-lite"/>
    </source>
</evidence>
<comment type="caution">
    <text evidence="2">The sequence shown here is derived from an EMBL/GenBank/DDBJ whole genome shotgun (WGS) entry which is preliminary data.</text>
</comment>
<feature type="region of interest" description="Disordered" evidence="1">
    <location>
        <begin position="476"/>
        <end position="525"/>
    </location>
</feature>
<dbReference type="Proteomes" id="UP000355283">
    <property type="component" value="Unassembled WGS sequence"/>
</dbReference>
<sequence length="525" mass="56141">MRGRLARAGTSHTALASACACLALHRQPPLLEAGTGLSSDDDGSVSPSAQGSPEARGTWPRRNLTRRRTTSVVPVGAEELEWTPEGGGSAVARQGSSTSRNGGARVRDDEGVGRLHRRNSKGKEWQKRLKEAAEGGSTEGTAASDAATAARMLKQLQAWETRPPGPCDKYNSIASRFLTWQTRRRKCNLAPGNCVFMGRSLTGWCVPEDEAALYESVMPRQKWSEEEEEEGEGEGERGEIEDGGEADFFPPNDPEGPMVETELLQSLVTIIRQEGIEQPVRLLITGSLAEAMTDSLRDGQSGTQELAKELVMEVLADPNSAAAVQHLLMRPELAASLRGLVHPLLLLPFTKRESHRLLKQQLDWLMVRNPATERSLGGLGQLLLRLASTRAAIASLLSWSLSPSGPLPPLVTDLTSDRLVPLLAPATTGALTGAVHEALEDEYIRELAKDTMKGLLLRVAKMHAAAAAAAAEAEARRREGAESREVAVKREEEKEGEGGHGAETEGGGGHAEGPEGEDAGASAAL</sequence>
<name>A0A4D9D506_9STRA</name>
<dbReference type="EMBL" id="SDOX01000021">
    <property type="protein sequence ID" value="TFJ83728.1"/>
    <property type="molecule type" value="Genomic_DNA"/>
</dbReference>
<keyword evidence="3" id="KW-1185">Reference proteome</keyword>
<evidence type="ECO:0000313" key="2">
    <source>
        <dbReference type="EMBL" id="TFJ83728.1"/>
    </source>
</evidence>
<gene>
    <name evidence="2" type="ORF">NSK_004832</name>
</gene>
<accession>A0A4D9D506</accession>
<protein>
    <submittedName>
        <fullName evidence="2">Uncharacterized protein</fullName>
    </submittedName>
</protein>
<organism evidence="2 3">
    <name type="scientific">Nannochloropsis salina CCMP1776</name>
    <dbReference type="NCBI Taxonomy" id="1027361"/>
    <lineage>
        <taxon>Eukaryota</taxon>
        <taxon>Sar</taxon>
        <taxon>Stramenopiles</taxon>
        <taxon>Ochrophyta</taxon>
        <taxon>Eustigmatophyceae</taxon>
        <taxon>Eustigmatales</taxon>
        <taxon>Monodopsidaceae</taxon>
        <taxon>Microchloropsis</taxon>
        <taxon>Microchloropsis salina</taxon>
    </lineage>
</organism>
<dbReference type="PROSITE" id="PS51257">
    <property type="entry name" value="PROKAR_LIPOPROTEIN"/>
    <property type="match status" value="1"/>
</dbReference>
<proteinExistence type="predicted"/>
<evidence type="ECO:0000313" key="3">
    <source>
        <dbReference type="Proteomes" id="UP000355283"/>
    </source>
</evidence>
<dbReference type="AlphaFoldDB" id="A0A4D9D506"/>
<feature type="compositionally biased region" description="Basic and acidic residues" evidence="1">
    <location>
        <begin position="476"/>
        <end position="503"/>
    </location>
</feature>
<dbReference type="OrthoDB" id="10518084at2759"/>
<reference evidence="2 3" key="1">
    <citation type="submission" date="2019-01" db="EMBL/GenBank/DDBJ databases">
        <title>Nuclear Genome Assembly of the Microalgal Biofuel strain Nannochloropsis salina CCMP1776.</title>
        <authorList>
            <person name="Hovde B."/>
        </authorList>
    </citation>
    <scope>NUCLEOTIDE SEQUENCE [LARGE SCALE GENOMIC DNA]</scope>
    <source>
        <strain evidence="2 3">CCMP1776</strain>
    </source>
</reference>
<feature type="region of interest" description="Disordered" evidence="1">
    <location>
        <begin position="32"/>
        <end position="125"/>
    </location>
</feature>
<feature type="region of interest" description="Disordered" evidence="1">
    <location>
        <begin position="219"/>
        <end position="257"/>
    </location>
</feature>